<dbReference type="PANTHER" id="PTHR10073">
    <property type="entry name" value="DNA MISMATCH REPAIR PROTEIN MLH, PMS, MUTL"/>
    <property type="match status" value="1"/>
</dbReference>
<dbReference type="GO" id="GO:0016887">
    <property type="term" value="F:ATP hydrolysis activity"/>
    <property type="evidence" value="ECO:0007669"/>
    <property type="project" value="InterPro"/>
</dbReference>
<accession>I0IG19</accession>
<dbReference type="Gene3D" id="3.30.1540.20">
    <property type="entry name" value="MutL, C-terminal domain, dimerisation subdomain"/>
    <property type="match status" value="1"/>
</dbReference>
<evidence type="ECO:0000256" key="5">
    <source>
        <dbReference type="HAMAP-Rule" id="MF_00149"/>
    </source>
</evidence>
<dbReference type="InterPro" id="IPR042121">
    <property type="entry name" value="MutL_C_regsub"/>
</dbReference>
<comment type="similarity">
    <text evidence="1 5">Belongs to the DNA mismatch repair MutL/HexB family.</text>
</comment>
<gene>
    <name evidence="5 9" type="primary">mutL</name>
    <name evidence="9" type="ordered locus">PSMK_20480</name>
</gene>
<dbReference type="KEGG" id="phm:PSMK_20480"/>
<dbReference type="PANTHER" id="PTHR10073:SF12">
    <property type="entry name" value="DNA MISMATCH REPAIR PROTEIN MLH1"/>
    <property type="match status" value="1"/>
</dbReference>
<dbReference type="AlphaFoldDB" id="I0IG19"/>
<feature type="domain" description="DNA mismatch repair protein S5" evidence="8">
    <location>
        <begin position="215"/>
        <end position="339"/>
    </location>
</feature>
<evidence type="ECO:0000256" key="3">
    <source>
        <dbReference type="ARBA" id="ARBA00022763"/>
    </source>
</evidence>
<evidence type="ECO:0000259" key="7">
    <source>
        <dbReference type="SMART" id="SM00853"/>
    </source>
</evidence>
<dbReference type="SUPFAM" id="SSF118116">
    <property type="entry name" value="DNA mismatch repair protein MutL"/>
    <property type="match status" value="1"/>
</dbReference>
<dbReference type="Gene3D" id="3.30.230.10">
    <property type="match status" value="1"/>
</dbReference>
<dbReference type="EMBL" id="AP012338">
    <property type="protein sequence ID" value="BAM04207.1"/>
    <property type="molecule type" value="Genomic_DNA"/>
</dbReference>
<evidence type="ECO:0000256" key="4">
    <source>
        <dbReference type="ARBA" id="ARBA00023204"/>
    </source>
</evidence>
<dbReference type="GO" id="GO:0030983">
    <property type="term" value="F:mismatched DNA binding"/>
    <property type="evidence" value="ECO:0007669"/>
    <property type="project" value="InterPro"/>
</dbReference>
<dbReference type="HAMAP" id="MF_00149">
    <property type="entry name" value="DNA_mis_repair"/>
    <property type="match status" value="1"/>
</dbReference>
<dbReference type="CDD" id="cd00782">
    <property type="entry name" value="MutL_Trans"/>
    <property type="match status" value="1"/>
</dbReference>
<feature type="domain" description="MutL C-terminal dimerisation" evidence="7">
    <location>
        <begin position="416"/>
        <end position="569"/>
    </location>
</feature>
<dbReference type="NCBIfam" id="TIGR00585">
    <property type="entry name" value="mutl"/>
    <property type="match status" value="1"/>
</dbReference>
<dbReference type="Gene3D" id="3.30.1370.100">
    <property type="entry name" value="MutL, C-terminal domain, regulatory subdomain"/>
    <property type="match status" value="1"/>
</dbReference>
<dbReference type="STRING" id="1142394.PSMK_20480"/>
<evidence type="ECO:0000256" key="1">
    <source>
        <dbReference type="ARBA" id="ARBA00006082"/>
    </source>
</evidence>
<dbReference type="SUPFAM" id="SSF55874">
    <property type="entry name" value="ATPase domain of HSP90 chaperone/DNA topoisomerase II/histidine kinase"/>
    <property type="match status" value="1"/>
</dbReference>
<dbReference type="InterPro" id="IPR020568">
    <property type="entry name" value="Ribosomal_Su5_D2-typ_SF"/>
</dbReference>
<keyword evidence="10" id="KW-1185">Reference proteome</keyword>
<keyword evidence="4 5" id="KW-0234">DNA repair</keyword>
<dbReference type="CDD" id="cd16926">
    <property type="entry name" value="HATPase_MutL-MLH-PMS-like"/>
    <property type="match status" value="1"/>
</dbReference>
<dbReference type="SMART" id="SM00853">
    <property type="entry name" value="MutL_C"/>
    <property type="match status" value="1"/>
</dbReference>
<dbReference type="Pfam" id="PF01119">
    <property type="entry name" value="DNA_mis_repair"/>
    <property type="match status" value="1"/>
</dbReference>
<dbReference type="InterPro" id="IPR013507">
    <property type="entry name" value="DNA_mismatch_S5_2-like"/>
</dbReference>
<sequence>MQAAADRASIQTLPPLLVDQIAAGEVVERPSSVVKELLENAVDAGATRIVIDAEEGGGALVRVSDDGGGIPADQLGLALSPHATSKLRDADGLAAIATLGFRGEALASIASVARVRVVSRPPGEELAAAIEQAGGPPGPVAPLAAPAGTTVEVRDLFFNVPARRRFLRAAPTEYGRIAATVQQSAMTHPRVGFRLTHNGRVTLELPAGQDPWERGVAILGRDLDDALLRLDRDEPGWKGASPMRVLALLGRPEIGRASSKFQHFSVNGRPVRDRQLVHALKEAYRGLMPADRQPVAAVHLTLDPAAVDVNVHPTKAEVRFRDAGAAHSLIRAACRERLLAEDLTPALHPRTAGGSGPNRPRSAAQGFELREPSPSRASFDYAATRDELDRLADAPAGQRGAAGAGGPAVAGPPRKVVQFSDSFLVTEDAEGLLVIDQHALHERVMFEKLWKRILGEGKPLEKQRLLVPVTVTADAGRQALLDDLAPLLESLALELEPMGPRTLAVQAFPTLLKSRGVAVGPFVEGLLDAAENGDLAGPADAGGRVTEAALAAVLDMMSCKAAVKAGDRLSGPELDELLRLRDEVERSSSCPHGRPTTLRLTWNELRHRFGR</sequence>
<dbReference type="InterPro" id="IPR042120">
    <property type="entry name" value="MutL_C_dimsub"/>
</dbReference>
<dbReference type="Proteomes" id="UP000007881">
    <property type="component" value="Chromosome"/>
</dbReference>
<dbReference type="HOGENOM" id="CLU_004131_4_2_0"/>
<dbReference type="InterPro" id="IPR014762">
    <property type="entry name" value="DNA_mismatch_repair_CS"/>
</dbReference>
<name>I0IG19_PHYMF</name>
<evidence type="ECO:0000259" key="8">
    <source>
        <dbReference type="SMART" id="SM01340"/>
    </source>
</evidence>
<organism evidence="9 10">
    <name type="scientific">Phycisphaera mikurensis (strain NBRC 102666 / KCTC 22515 / FYK2301M01)</name>
    <dbReference type="NCBI Taxonomy" id="1142394"/>
    <lineage>
        <taxon>Bacteria</taxon>
        <taxon>Pseudomonadati</taxon>
        <taxon>Planctomycetota</taxon>
        <taxon>Phycisphaerae</taxon>
        <taxon>Phycisphaerales</taxon>
        <taxon>Phycisphaeraceae</taxon>
        <taxon>Phycisphaera</taxon>
    </lineage>
</organism>
<dbReference type="InterPro" id="IPR014790">
    <property type="entry name" value="MutL_C"/>
</dbReference>
<dbReference type="InterPro" id="IPR002099">
    <property type="entry name" value="MutL/Mlh/PMS"/>
</dbReference>
<dbReference type="InterPro" id="IPR036890">
    <property type="entry name" value="HATPase_C_sf"/>
</dbReference>
<comment type="function">
    <text evidence="5">This protein is involved in the repair of mismatches in DNA. It is required for dam-dependent methyl-directed DNA mismatch repair. May act as a 'molecular matchmaker', a protein that promotes the formation of a stable complex between two or more DNA-binding proteins in an ATP-dependent manner without itself being part of a final effector complex.</text>
</comment>
<feature type="region of interest" description="Disordered" evidence="6">
    <location>
        <begin position="346"/>
        <end position="376"/>
    </location>
</feature>
<dbReference type="RefSeq" id="WP_014437425.1">
    <property type="nucleotide sequence ID" value="NC_017080.1"/>
</dbReference>
<evidence type="ECO:0000313" key="9">
    <source>
        <dbReference type="EMBL" id="BAM04207.1"/>
    </source>
</evidence>
<dbReference type="FunFam" id="3.30.565.10:FF:000003">
    <property type="entry name" value="DNA mismatch repair endonuclease MutL"/>
    <property type="match status" value="1"/>
</dbReference>
<dbReference type="Pfam" id="PF13589">
    <property type="entry name" value="HATPase_c_3"/>
    <property type="match status" value="1"/>
</dbReference>
<dbReference type="InterPro" id="IPR038973">
    <property type="entry name" value="MutL/Mlh/Pms-like"/>
</dbReference>
<protein>
    <recommendedName>
        <fullName evidence="2 5">DNA mismatch repair protein MutL</fullName>
    </recommendedName>
</protein>
<dbReference type="InterPro" id="IPR037198">
    <property type="entry name" value="MutL_C_sf"/>
</dbReference>
<dbReference type="Gene3D" id="3.30.565.10">
    <property type="entry name" value="Histidine kinase-like ATPase, C-terminal domain"/>
    <property type="match status" value="1"/>
</dbReference>
<dbReference type="GO" id="GO:0006298">
    <property type="term" value="P:mismatch repair"/>
    <property type="evidence" value="ECO:0007669"/>
    <property type="project" value="UniProtKB-UniRule"/>
</dbReference>
<dbReference type="InterPro" id="IPR020667">
    <property type="entry name" value="DNA_mismatch_repair_MutL"/>
</dbReference>
<dbReference type="GO" id="GO:0140664">
    <property type="term" value="F:ATP-dependent DNA damage sensor activity"/>
    <property type="evidence" value="ECO:0007669"/>
    <property type="project" value="InterPro"/>
</dbReference>
<dbReference type="InterPro" id="IPR014721">
    <property type="entry name" value="Ribsml_uS5_D2-typ_fold_subgr"/>
</dbReference>
<dbReference type="PROSITE" id="PS00058">
    <property type="entry name" value="DNA_MISMATCH_REPAIR_1"/>
    <property type="match status" value="1"/>
</dbReference>
<proteinExistence type="inferred from homology"/>
<dbReference type="eggNOG" id="COG0323">
    <property type="taxonomic scope" value="Bacteria"/>
</dbReference>
<reference evidence="9 10" key="1">
    <citation type="submission" date="2012-02" db="EMBL/GenBank/DDBJ databases">
        <title>Complete genome sequence of Phycisphaera mikurensis NBRC 102666.</title>
        <authorList>
            <person name="Ankai A."/>
            <person name="Hosoyama A."/>
            <person name="Terui Y."/>
            <person name="Sekine M."/>
            <person name="Fukai R."/>
            <person name="Kato Y."/>
            <person name="Nakamura S."/>
            <person name="Yamada-Narita S."/>
            <person name="Kawakoshi A."/>
            <person name="Fukunaga Y."/>
            <person name="Yamazaki S."/>
            <person name="Fujita N."/>
        </authorList>
    </citation>
    <scope>NUCLEOTIDE SEQUENCE [LARGE SCALE GENOMIC DNA]</scope>
    <source>
        <strain evidence="10">NBRC 102666 / KCTC 22515 / FYK2301M01</strain>
    </source>
</reference>
<dbReference type="GO" id="GO:0005524">
    <property type="term" value="F:ATP binding"/>
    <property type="evidence" value="ECO:0007669"/>
    <property type="project" value="InterPro"/>
</dbReference>
<dbReference type="OrthoDB" id="9763467at2"/>
<dbReference type="GO" id="GO:0032300">
    <property type="term" value="C:mismatch repair complex"/>
    <property type="evidence" value="ECO:0007669"/>
    <property type="project" value="InterPro"/>
</dbReference>
<dbReference type="SMART" id="SM01340">
    <property type="entry name" value="DNA_mis_repair"/>
    <property type="match status" value="1"/>
</dbReference>
<dbReference type="PATRIC" id="fig|1142394.8.peg.2112"/>
<dbReference type="Pfam" id="PF08676">
    <property type="entry name" value="MutL_C"/>
    <property type="match status" value="1"/>
</dbReference>
<evidence type="ECO:0000256" key="2">
    <source>
        <dbReference type="ARBA" id="ARBA00021975"/>
    </source>
</evidence>
<evidence type="ECO:0000256" key="6">
    <source>
        <dbReference type="SAM" id="MobiDB-lite"/>
    </source>
</evidence>
<dbReference type="SUPFAM" id="SSF54211">
    <property type="entry name" value="Ribosomal protein S5 domain 2-like"/>
    <property type="match status" value="1"/>
</dbReference>
<evidence type="ECO:0000313" key="10">
    <source>
        <dbReference type="Proteomes" id="UP000007881"/>
    </source>
</evidence>
<keyword evidence="3 5" id="KW-0227">DNA damage</keyword>